<feature type="compositionally biased region" description="Basic residues" evidence="1">
    <location>
        <begin position="37"/>
        <end position="47"/>
    </location>
</feature>
<gene>
    <name evidence="2" type="ORF">SALB_01795</name>
</gene>
<comment type="caution">
    <text evidence="2">The sequence shown here is derived from an EMBL/GenBank/DDBJ whole genome shotgun (WGS) entry which is preliminary data.</text>
</comment>
<dbReference type="AlphaFoldDB" id="A0A401QUN4"/>
<evidence type="ECO:0000313" key="3">
    <source>
        <dbReference type="Proteomes" id="UP000288351"/>
    </source>
</evidence>
<feature type="region of interest" description="Disordered" evidence="1">
    <location>
        <begin position="35"/>
        <end position="55"/>
    </location>
</feature>
<dbReference type="EMBL" id="BHXC01000006">
    <property type="protein sequence ID" value="GCB89121.1"/>
    <property type="molecule type" value="Genomic_DNA"/>
</dbReference>
<evidence type="ECO:0000313" key="2">
    <source>
        <dbReference type="EMBL" id="GCB89121.1"/>
    </source>
</evidence>
<sequence length="55" mass="5958">MVTSRVGPSEAPASAGPEPFHFTKFLVDFSRTGTRARMAHPKGRKVHPFPGPPDV</sequence>
<dbReference type="Proteomes" id="UP000288351">
    <property type="component" value="Unassembled WGS sequence"/>
</dbReference>
<accession>A0A401QUN4</accession>
<organism evidence="2 3">
    <name type="scientific">Streptomyces noursei</name>
    <name type="common">Streptomyces albulus</name>
    <dbReference type="NCBI Taxonomy" id="1971"/>
    <lineage>
        <taxon>Bacteria</taxon>
        <taxon>Bacillati</taxon>
        <taxon>Actinomycetota</taxon>
        <taxon>Actinomycetes</taxon>
        <taxon>Kitasatosporales</taxon>
        <taxon>Streptomycetaceae</taxon>
        <taxon>Streptomyces</taxon>
    </lineage>
</organism>
<evidence type="ECO:0000256" key="1">
    <source>
        <dbReference type="SAM" id="MobiDB-lite"/>
    </source>
</evidence>
<proteinExistence type="predicted"/>
<name>A0A401QUN4_STRNR</name>
<protein>
    <submittedName>
        <fullName evidence="2">Uncharacterized protein</fullName>
    </submittedName>
</protein>
<reference evidence="2 3" key="1">
    <citation type="journal article" date="2019" name="Microbiol. Resour. Announc.">
        <title>Draft Genome Sequence of the Most Traditional epsilon-Poly-l-Lysine Producer, Streptomyces albulus NBRC14147.</title>
        <authorList>
            <person name="Yamanaka K."/>
            <person name="Hamano Y."/>
        </authorList>
    </citation>
    <scope>NUCLEOTIDE SEQUENCE [LARGE SCALE GENOMIC DNA]</scope>
    <source>
        <strain evidence="2 3">NBRC 14147</strain>
    </source>
</reference>